<evidence type="ECO:0000256" key="1">
    <source>
        <dbReference type="SAM" id="MobiDB-lite"/>
    </source>
</evidence>
<accession>A0A0A9AYC8</accession>
<evidence type="ECO:0000313" key="2">
    <source>
        <dbReference type="EMBL" id="JAD54898.1"/>
    </source>
</evidence>
<reference evidence="2" key="2">
    <citation type="journal article" date="2015" name="Data Brief">
        <title>Shoot transcriptome of the giant reed, Arundo donax.</title>
        <authorList>
            <person name="Barrero R.A."/>
            <person name="Guerrero F.D."/>
            <person name="Moolhuijzen P."/>
            <person name="Goolsby J.A."/>
            <person name="Tidwell J."/>
            <person name="Bellgard S.E."/>
            <person name="Bellgard M.I."/>
        </authorList>
    </citation>
    <scope>NUCLEOTIDE SEQUENCE</scope>
    <source>
        <tissue evidence="2">Shoot tissue taken approximately 20 cm above the soil surface</tissue>
    </source>
</reference>
<dbReference type="AlphaFoldDB" id="A0A0A9AYC8"/>
<dbReference type="EMBL" id="GBRH01242997">
    <property type="protein sequence ID" value="JAD54898.1"/>
    <property type="molecule type" value="Transcribed_RNA"/>
</dbReference>
<proteinExistence type="predicted"/>
<sequence length="44" mass="4294">MEKEPRWRSCQSRSRGGGVAKAGADATIGDALGGGGSGEGCGRG</sequence>
<feature type="region of interest" description="Disordered" evidence="1">
    <location>
        <begin position="1"/>
        <end position="44"/>
    </location>
</feature>
<feature type="compositionally biased region" description="Gly residues" evidence="1">
    <location>
        <begin position="31"/>
        <end position="44"/>
    </location>
</feature>
<organism evidence="2">
    <name type="scientific">Arundo donax</name>
    <name type="common">Giant reed</name>
    <name type="synonym">Donax arundinaceus</name>
    <dbReference type="NCBI Taxonomy" id="35708"/>
    <lineage>
        <taxon>Eukaryota</taxon>
        <taxon>Viridiplantae</taxon>
        <taxon>Streptophyta</taxon>
        <taxon>Embryophyta</taxon>
        <taxon>Tracheophyta</taxon>
        <taxon>Spermatophyta</taxon>
        <taxon>Magnoliopsida</taxon>
        <taxon>Liliopsida</taxon>
        <taxon>Poales</taxon>
        <taxon>Poaceae</taxon>
        <taxon>PACMAD clade</taxon>
        <taxon>Arundinoideae</taxon>
        <taxon>Arundineae</taxon>
        <taxon>Arundo</taxon>
    </lineage>
</organism>
<name>A0A0A9AYC8_ARUDO</name>
<protein>
    <submittedName>
        <fullName evidence="2">Uncharacterized protein</fullName>
    </submittedName>
</protein>
<reference evidence="2" key="1">
    <citation type="submission" date="2014-09" db="EMBL/GenBank/DDBJ databases">
        <authorList>
            <person name="Magalhaes I.L.F."/>
            <person name="Oliveira U."/>
            <person name="Santos F.R."/>
            <person name="Vidigal T.H.D.A."/>
            <person name="Brescovit A.D."/>
            <person name="Santos A.J."/>
        </authorList>
    </citation>
    <scope>NUCLEOTIDE SEQUENCE</scope>
    <source>
        <tissue evidence="2">Shoot tissue taken approximately 20 cm above the soil surface</tissue>
    </source>
</reference>